<dbReference type="EMBL" id="CAACVJ010000348">
    <property type="protein sequence ID" value="VEP16160.1"/>
    <property type="molecule type" value="Genomic_DNA"/>
</dbReference>
<reference evidence="2 3" key="1">
    <citation type="submission" date="2019-01" db="EMBL/GenBank/DDBJ databases">
        <authorList>
            <person name="Brito A."/>
        </authorList>
    </citation>
    <scope>NUCLEOTIDE SEQUENCE [LARGE SCALE GENOMIC DNA]</scope>
    <source>
        <strain evidence="2">1</strain>
    </source>
</reference>
<sequence length="243" mass="27218">MASQGLILAVALGLVHGFANKLPIFSIIPRFRWTSFAGGVSLSYVFLEIFPELSHAQEELQHSEIFLIQYLENHVYILALLGLLLFYGLDVLALRAKSHQQATSETEQHNSAIFWIHLSGFAIFNVILGYLLQNLSEHSLIACILFFISVALHFFIIDENLREHQQSLYDKLGRWLLVSAIIFGAVIGQIAHVNEAAISIIWSFLAGSIILNVLKRELPDEKENCFGSFISGAFLFAVLVLSM</sequence>
<evidence type="ECO:0008006" key="4">
    <source>
        <dbReference type="Google" id="ProtNLM"/>
    </source>
</evidence>
<keyword evidence="1" id="KW-0812">Transmembrane</keyword>
<feature type="transmembrane region" description="Helical" evidence="1">
    <location>
        <begin position="172"/>
        <end position="190"/>
    </location>
</feature>
<name>A0A563VXM2_9CYAN</name>
<dbReference type="RefSeq" id="WP_144874999.1">
    <property type="nucleotide sequence ID" value="NZ_LR214147.1"/>
</dbReference>
<feature type="transmembrane region" description="Helical" evidence="1">
    <location>
        <begin position="138"/>
        <end position="157"/>
    </location>
</feature>
<dbReference type="Proteomes" id="UP000320055">
    <property type="component" value="Unassembled WGS sequence"/>
</dbReference>
<evidence type="ECO:0000313" key="3">
    <source>
        <dbReference type="Proteomes" id="UP000320055"/>
    </source>
</evidence>
<organism evidence="2 3">
    <name type="scientific">Hyella patelloides LEGE 07179</name>
    <dbReference type="NCBI Taxonomy" id="945734"/>
    <lineage>
        <taxon>Bacteria</taxon>
        <taxon>Bacillati</taxon>
        <taxon>Cyanobacteriota</taxon>
        <taxon>Cyanophyceae</taxon>
        <taxon>Pleurocapsales</taxon>
        <taxon>Hyellaceae</taxon>
        <taxon>Hyella</taxon>
    </lineage>
</organism>
<feature type="transmembrane region" description="Helical" evidence="1">
    <location>
        <begin position="226"/>
        <end position="242"/>
    </location>
</feature>
<feature type="transmembrane region" description="Helical" evidence="1">
    <location>
        <begin position="75"/>
        <end position="94"/>
    </location>
</feature>
<evidence type="ECO:0000313" key="2">
    <source>
        <dbReference type="EMBL" id="VEP16160.1"/>
    </source>
</evidence>
<keyword evidence="1" id="KW-0472">Membrane</keyword>
<proteinExistence type="predicted"/>
<dbReference type="AlphaFoldDB" id="A0A563VXM2"/>
<dbReference type="OrthoDB" id="21325at2"/>
<keyword evidence="3" id="KW-1185">Reference proteome</keyword>
<evidence type="ECO:0000256" key="1">
    <source>
        <dbReference type="SAM" id="Phobius"/>
    </source>
</evidence>
<keyword evidence="1" id="KW-1133">Transmembrane helix</keyword>
<gene>
    <name evidence="2" type="ORF">H1P_4110004</name>
</gene>
<protein>
    <recommendedName>
        <fullName evidence="4">ZIP Zinc transporter</fullName>
    </recommendedName>
</protein>
<feature type="transmembrane region" description="Helical" evidence="1">
    <location>
        <begin position="196"/>
        <end position="214"/>
    </location>
</feature>
<accession>A0A563VXM2</accession>
<feature type="transmembrane region" description="Helical" evidence="1">
    <location>
        <begin position="114"/>
        <end position="132"/>
    </location>
</feature>